<dbReference type="KEGG" id="ani:ANIA_07268"/>
<evidence type="ECO:0000256" key="1">
    <source>
        <dbReference type="ARBA" id="ARBA00006484"/>
    </source>
</evidence>
<dbReference type="SUPFAM" id="SSF51735">
    <property type="entry name" value="NAD(P)-binding Rossmann-fold domains"/>
    <property type="match status" value="1"/>
</dbReference>
<dbReference type="InterPro" id="IPR036291">
    <property type="entry name" value="NAD(P)-bd_dom_sf"/>
</dbReference>
<dbReference type="PANTHER" id="PTHR43490:SF99">
    <property type="entry name" value="SHORT-CHAIN DEHYDROGENASE_REDUCTASE"/>
    <property type="match status" value="1"/>
</dbReference>
<dbReference type="InterPro" id="IPR002347">
    <property type="entry name" value="SDR_fam"/>
</dbReference>
<dbReference type="InParanoid" id="Q5AWR2"/>
<evidence type="ECO:0000256" key="3">
    <source>
        <dbReference type="ARBA" id="ARBA00023002"/>
    </source>
</evidence>
<accession>Q5AWR2</accession>
<evidence type="ECO:0000313" key="4">
    <source>
        <dbReference type="EMBL" id="CBF78734.1"/>
    </source>
</evidence>
<keyword evidence="5" id="KW-1185">Reference proteome</keyword>
<dbReference type="OMA" id="MGATEPE"/>
<dbReference type="Gene3D" id="3.40.50.720">
    <property type="entry name" value="NAD(P)-binding Rossmann-like Domain"/>
    <property type="match status" value="1"/>
</dbReference>
<accession>C8VCU2</accession>
<dbReference type="OrthoDB" id="191139at2759"/>
<proteinExistence type="inferred from homology"/>
<evidence type="ECO:0000256" key="2">
    <source>
        <dbReference type="ARBA" id="ARBA00022857"/>
    </source>
</evidence>
<reference evidence="5" key="2">
    <citation type="journal article" date="2009" name="Fungal Genet. Biol.">
        <title>The 2008 update of the Aspergillus nidulans genome annotation: a community effort.</title>
        <authorList>
            <person name="Wortman J.R."/>
            <person name="Gilsenan J.M."/>
            <person name="Joardar V."/>
            <person name="Deegan J."/>
            <person name="Clutterbuck J."/>
            <person name="Andersen M.R."/>
            <person name="Archer D."/>
            <person name="Bencina M."/>
            <person name="Braus G."/>
            <person name="Coutinho P."/>
            <person name="von Dohren H."/>
            <person name="Doonan J."/>
            <person name="Driessen A.J."/>
            <person name="Durek P."/>
            <person name="Espeso E."/>
            <person name="Fekete E."/>
            <person name="Flipphi M."/>
            <person name="Estrada C.G."/>
            <person name="Geysens S."/>
            <person name="Goldman G."/>
            <person name="de Groot P.W."/>
            <person name="Hansen K."/>
            <person name="Harris S.D."/>
            <person name="Heinekamp T."/>
            <person name="Helmstaedt K."/>
            <person name="Henrissat B."/>
            <person name="Hofmann G."/>
            <person name="Homan T."/>
            <person name="Horio T."/>
            <person name="Horiuchi H."/>
            <person name="James S."/>
            <person name="Jones M."/>
            <person name="Karaffa L."/>
            <person name="Karanyi Z."/>
            <person name="Kato M."/>
            <person name="Keller N."/>
            <person name="Kelly D.E."/>
            <person name="Kiel J.A."/>
            <person name="Kim J.M."/>
            <person name="van der Klei I.J."/>
            <person name="Klis F.M."/>
            <person name="Kovalchuk A."/>
            <person name="Krasevec N."/>
            <person name="Kubicek C.P."/>
            <person name="Liu B."/>
            <person name="Maccabe A."/>
            <person name="Meyer V."/>
            <person name="Mirabito P."/>
            <person name="Miskei M."/>
            <person name="Mos M."/>
            <person name="Mullins J."/>
            <person name="Nelson D.R."/>
            <person name="Nielsen J."/>
            <person name="Oakley B.R."/>
            <person name="Osmani S.A."/>
            <person name="Pakula T."/>
            <person name="Paszewski A."/>
            <person name="Paulsen I."/>
            <person name="Pilsyk S."/>
            <person name="Pocsi I."/>
            <person name="Punt P.J."/>
            <person name="Ram A.F."/>
            <person name="Ren Q."/>
            <person name="Robellet X."/>
            <person name="Robson G."/>
            <person name="Seiboth B."/>
            <person name="van Solingen P."/>
            <person name="Specht T."/>
            <person name="Sun J."/>
            <person name="Taheri-Talesh N."/>
            <person name="Takeshita N."/>
            <person name="Ussery D."/>
            <person name="vanKuyk P.A."/>
            <person name="Visser H."/>
            <person name="van de Vondervoort P.J."/>
            <person name="de Vries R.P."/>
            <person name="Walton J."/>
            <person name="Xiang X."/>
            <person name="Xiong Y."/>
            <person name="Zeng A.P."/>
            <person name="Brandt B.W."/>
            <person name="Cornell M.J."/>
            <person name="van den Hondel C.A."/>
            <person name="Visser J."/>
            <person name="Oliver S.G."/>
            <person name="Turner G."/>
        </authorList>
    </citation>
    <scope>GENOME REANNOTATION</scope>
    <source>
        <strain evidence="5">FGSC A4 / ATCC 38163 / CBS 112.46 / NRRL 194 / M139</strain>
    </source>
</reference>
<dbReference type="Proteomes" id="UP000000560">
    <property type="component" value="Chromosome IV"/>
</dbReference>
<keyword evidence="3" id="KW-0560">Oxidoreductase</keyword>
<dbReference type="VEuPathDB" id="FungiDB:AN7268"/>
<keyword evidence="2" id="KW-0521">NADP</keyword>
<evidence type="ECO:0000313" key="5">
    <source>
        <dbReference type="Proteomes" id="UP000000560"/>
    </source>
</evidence>
<dbReference type="GO" id="GO:0016491">
    <property type="term" value="F:oxidoreductase activity"/>
    <property type="evidence" value="ECO:0007669"/>
    <property type="project" value="UniProtKB-KW"/>
</dbReference>
<sequence>MSSQTIVLISGANRGLGFEAAKCLVHLANYHIILGSRDLLKADKAADTLHALPNLKCSVSTVQLDVTDKSSITAAKSYIEATFSRLDILVNNAAIYLLNPTSSVDALRASLDTNVIGVVALTEELLPLLRKSASPRLILVSSSNGSLEYNSDPSSPHGGTWAMEYRVTKAALNMLLVQYHASLKEITVLGVDPGFSATEVIGDADALRKMGAAEPEVGGEIIASVVRGEKGQPGRIYGPQGIVPW</sequence>
<dbReference type="PRINTS" id="PR00081">
    <property type="entry name" value="GDHRDH"/>
</dbReference>
<dbReference type="eggNOG" id="KOG1208">
    <property type="taxonomic scope" value="Eukaryota"/>
</dbReference>
<comment type="similarity">
    <text evidence="1">Belongs to the short-chain dehydrogenases/reductases (SDR) family.</text>
</comment>
<dbReference type="Pfam" id="PF00106">
    <property type="entry name" value="adh_short"/>
    <property type="match status" value="1"/>
</dbReference>
<dbReference type="GeneID" id="2869964"/>
<dbReference type="PANTHER" id="PTHR43490">
    <property type="entry name" value="(+)-NEOMENTHOL DEHYDROGENASE"/>
    <property type="match status" value="1"/>
</dbReference>
<protein>
    <submittedName>
        <fullName evidence="4">Short chain dehydrogenase/reductase, putative (AFU_orthologue AFUA_7G00840)</fullName>
    </submittedName>
</protein>
<dbReference type="RefSeq" id="XP_680537.1">
    <property type="nucleotide sequence ID" value="XM_675445.1"/>
</dbReference>
<gene>
    <name evidence="4" type="ORF">ANIA_07268</name>
</gene>
<dbReference type="AlphaFoldDB" id="Q5AWR2"/>
<reference evidence="5" key="1">
    <citation type="journal article" date="2005" name="Nature">
        <title>Sequencing of Aspergillus nidulans and comparative analysis with A. fumigatus and A. oryzae.</title>
        <authorList>
            <person name="Galagan J.E."/>
            <person name="Calvo S.E."/>
            <person name="Cuomo C."/>
            <person name="Ma L.J."/>
            <person name="Wortman J.R."/>
            <person name="Batzoglou S."/>
            <person name="Lee S.I."/>
            <person name="Basturkmen M."/>
            <person name="Spevak C.C."/>
            <person name="Clutterbuck J."/>
            <person name="Kapitonov V."/>
            <person name="Jurka J."/>
            <person name="Scazzocchio C."/>
            <person name="Farman M."/>
            <person name="Butler J."/>
            <person name="Purcell S."/>
            <person name="Harris S."/>
            <person name="Braus G.H."/>
            <person name="Draht O."/>
            <person name="Busch S."/>
            <person name="D'Enfert C."/>
            <person name="Bouchier C."/>
            <person name="Goldman G.H."/>
            <person name="Bell-Pedersen D."/>
            <person name="Griffiths-Jones S."/>
            <person name="Doonan J.H."/>
            <person name="Yu J."/>
            <person name="Vienken K."/>
            <person name="Pain A."/>
            <person name="Freitag M."/>
            <person name="Selker E.U."/>
            <person name="Archer D.B."/>
            <person name="Penalva M.A."/>
            <person name="Oakley B.R."/>
            <person name="Momany M."/>
            <person name="Tanaka T."/>
            <person name="Kumagai T."/>
            <person name="Asai K."/>
            <person name="Machida M."/>
            <person name="Nierman W.C."/>
            <person name="Denning D.W."/>
            <person name="Caddick M."/>
            <person name="Hynes M."/>
            <person name="Paoletti M."/>
            <person name="Fischer R."/>
            <person name="Miller B."/>
            <person name="Dyer P."/>
            <person name="Sachs M.S."/>
            <person name="Osmani S.A."/>
            <person name="Birren B.W."/>
        </authorList>
    </citation>
    <scope>NUCLEOTIDE SEQUENCE [LARGE SCALE GENOMIC DNA]</scope>
    <source>
        <strain evidence="5">FGSC A4 / ATCC 38163 / CBS 112.46 / NRRL 194 / M139</strain>
    </source>
</reference>
<organism evidence="4 5">
    <name type="scientific">Emericella nidulans (strain FGSC A4 / ATCC 38163 / CBS 112.46 / NRRL 194 / M139)</name>
    <name type="common">Aspergillus nidulans</name>
    <dbReference type="NCBI Taxonomy" id="227321"/>
    <lineage>
        <taxon>Eukaryota</taxon>
        <taxon>Fungi</taxon>
        <taxon>Dikarya</taxon>
        <taxon>Ascomycota</taxon>
        <taxon>Pezizomycotina</taxon>
        <taxon>Eurotiomycetes</taxon>
        <taxon>Eurotiomycetidae</taxon>
        <taxon>Eurotiales</taxon>
        <taxon>Aspergillaceae</taxon>
        <taxon>Aspergillus</taxon>
        <taxon>Aspergillus subgen. Nidulantes</taxon>
    </lineage>
</organism>
<dbReference type="EMBL" id="BN001304">
    <property type="protein sequence ID" value="CBF78734.1"/>
    <property type="molecule type" value="Genomic_DNA"/>
</dbReference>
<dbReference type="HOGENOM" id="CLU_010194_9_0_1"/>
<name>Q5AWR2_EMENI</name>